<dbReference type="EMBL" id="BAAAOQ010000015">
    <property type="protein sequence ID" value="GAA2199408.1"/>
    <property type="molecule type" value="Genomic_DNA"/>
</dbReference>
<accession>A0ABN3BR44</accession>
<evidence type="ECO:0000313" key="1">
    <source>
        <dbReference type="EMBL" id="GAA2199408.1"/>
    </source>
</evidence>
<sequence>MTLYGRSAVLNELVPELVGLKPESHSRLRIPGGSPLLVQCTGGRRTGKTALLERLAERYAQRIPQAYADLGADDFGQPGLAPPDDDGTANASRTTDLLFYLMDRLSQQPREFRGKLAFPRLTQGLLAVTSWQSVQPAELAAARSRLAGLLRESQPDVQERRNRVAGWITQVMEGLGTVPGLGPGLREIVPPLAEIVTTELLGPHANRDGLRWWSERRVSSQGDAHAQLTELAMRFRGDPDDRRLAERHLHAALLEDMADHYTRLRRANRVPRPLLLLDNVHTTLGQEVWDTLTRVWHEEAPRTRPGVVATSLAAEPAAPDPESTPSTRSVAGPFWRQESPDVPAGWVLRLPLAQLGLDEVKEMFGADRPEPGVAQVIHRLSAGRAGIAHTLVQAVRAQALRGEPLDVRSLLDVPYGAEPGPSVNERLLRILIPAEVARARLVYYAPALDDSAAHQLSAHYPPGDPGGVPVQEALVQLRDDHWGRCPWPGVDGPFVGDPTLRALLLHDLRLRAQETPSGEQWRNIHLLLRSLYAPDVYGGTAAVHDVRYLHHSLAIGDADTVAQALHRRLAEQDAPSWLTALNLICAAPHPPANLADPPAAPLSCCTADDDPVHQAVRLLLINLWEQSHPLAPPDTEKINSVRLQLLTLAQRSAPAAQRVFFQAYEQWPLLLNRWRQAPDLPTYGEART</sequence>
<dbReference type="Proteomes" id="UP001501391">
    <property type="component" value="Unassembled WGS sequence"/>
</dbReference>
<comment type="caution">
    <text evidence="1">The sequence shown here is derived from an EMBL/GenBank/DDBJ whole genome shotgun (WGS) entry which is preliminary data.</text>
</comment>
<name>A0ABN3BR44_9ACTN</name>
<keyword evidence="2" id="KW-1185">Reference proteome</keyword>
<reference evidence="1 2" key="1">
    <citation type="journal article" date="2019" name="Int. J. Syst. Evol. Microbiol.">
        <title>The Global Catalogue of Microorganisms (GCM) 10K type strain sequencing project: providing services to taxonomists for standard genome sequencing and annotation.</title>
        <authorList>
            <consortium name="The Broad Institute Genomics Platform"/>
            <consortium name="The Broad Institute Genome Sequencing Center for Infectious Disease"/>
            <person name="Wu L."/>
            <person name="Ma J."/>
        </authorList>
    </citation>
    <scope>NUCLEOTIDE SEQUENCE [LARGE SCALE GENOMIC DNA]</scope>
    <source>
        <strain evidence="1 2">JCM 14924</strain>
    </source>
</reference>
<dbReference type="RefSeq" id="WP_346163441.1">
    <property type="nucleotide sequence ID" value="NZ_BAAAOQ010000015.1"/>
</dbReference>
<organism evidence="1 2">
    <name type="scientific">Streptomyces bangladeshensis</name>
    <dbReference type="NCBI Taxonomy" id="295352"/>
    <lineage>
        <taxon>Bacteria</taxon>
        <taxon>Bacillati</taxon>
        <taxon>Actinomycetota</taxon>
        <taxon>Actinomycetes</taxon>
        <taxon>Kitasatosporales</taxon>
        <taxon>Streptomycetaceae</taxon>
        <taxon>Streptomyces</taxon>
    </lineage>
</organism>
<evidence type="ECO:0000313" key="2">
    <source>
        <dbReference type="Proteomes" id="UP001501391"/>
    </source>
</evidence>
<evidence type="ECO:0008006" key="3">
    <source>
        <dbReference type="Google" id="ProtNLM"/>
    </source>
</evidence>
<protein>
    <recommendedName>
        <fullName evidence="3">ATP-binding protein</fullName>
    </recommendedName>
</protein>
<gene>
    <name evidence="1" type="ORF">GCM10009787_46220</name>
</gene>
<proteinExistence type="predicted"/>